<sequence>MEKNIDISTEVRDYVKFTYEFDQSLVRVTTPAGLKFQLESFTSMQGRTGGGVTRLRLRKANKCMHEHVVNFKFSSSDFPDLNFRRTLVFSRGVYVLNLQAPVADLISVLSVFSKGHRFIDCELTARKSDVHSDFKYLKRKVKKMICYKYKKVPLVSEVDNQLMKIF</sequence>
<keyword evidence="2" id="KW-1185">Reference proteome</keyword>
<gene>
    <name evidence="1" type="ORF">CEXT_214111</name>
</gene>
<accession>A0AAV4Y800</accession>
<organism evidence="1 2">
    <name type="scientific">Caerostris extrusa</name>
    <name type="common">Bark spider</name>
    <name type="synonym">Caerostris bankana</name>
    <dbReference type="NCBI Taxonomy" id="172846"/>
    <lineage>
        <taxon>Eukaryota</taxon>
        <taxon>Metazoa</taxon>
        <taxon>Ecdysozoa</taxon>
        <taxon>Arthropoda</taxon>
        <taxon>Chelicerata</taxon>
        <taxon>Arachnida</taxon>
        <taxon>Araneae</taxon>
        <taxon>Araneomorphae</taxon>
        <taxon>Entelegynae</taxon>
        <taxon>Araneoidea</taxon>
        <taxon>Araneidae</taxon>
        <taxon>Caerostris</taxon>
    </lineage>
</organism>
<protein>
    <submittedName>
        <fullName evidence="1">Uncharacterized protein</fullName>
    </submittedName>
</protein>
<evidence type="ECO:0000313" key="1">
    <source>
        <dbReference type="EMBL" id="GIZ02320.1"/>
    </source>
</evidence>
<proteinExistence type="predicted"/>
<comment type="caution">
    <text evidence="1">The sequence shown here is derived from an EMBL/GenBank/DDBJ whole genome shotgun (WGS) entry which is preliminary data.</text>
</comment>
<dbReference type="EMBL" id="BPLR01001437">
    <property type="protein sequence ID" value="GIZ02320.1"/>
    <property type="molecule type" value="Genomic_DNA"/>
</dbReference>
<dbReference type="Proteomes" id="UP001054945">
    <property type="component" value="Unassembled WGS sequence"/>
</dbReference>
<evidence type="ECO:0000313" key="2">
    <source>
        <dbReference type="Proteomes" id="UP001054945"/>
    </source>
</evidence>
<name>A0AAV4Y800_CAEEX</name>
<dbReference type="AlphaFoldDB" id="A0AAV4Y800"/>
<reference evidence="1 2" key="1">
    <citation type="submission" date="2021-06" db="EMBL/GenBank/DDBJ databases">
        <title>Caerostris extrusa draft genome.</title>
        <authorList>
            <person name="Kono N."/>
            <person name="Arakawa K."/>
        </authorList>
    </citation>
    <scope>NUCLEOTIDE SEQUENCE [LARGE SCALE GENOMIC DNA]</scope>
</reference>